<evidence type="ECO:0000256" key="12">
    <source>
        <dbReference type="SAM" id="MobiDB-lite"/>
    </source>
</evidence>
<dbReference type="InterPro" id="IPR003660">
    <property type="entry name" value="HAMP_dom"/>
</dbReference>
<keyword evidence="5" id="KW-0808">Transferase</keyword>
<evidence type="ECO:0000256" key="3">
    <source>
        <dbReference type="ARBA" id="ARBA00012438"/>
    </source>
</evidence>
<dbReference type="SUPFAM" id="SSF55874">
    <property type="entry name" value="ATPase domain of HSP90 chaperone/DNA topoisomerase II/histidine kinase"/>
    <property type="match status" value="1"/>
</dbReference>
<comment type="caution">
    <text evidence="14">The sequence shown here is derived from an EMBL/GenBank/DDBJ whole genome shotgun (WGS) entry which is preliminary data.</text>
</comment>
<feature type="region of interest" description="Disordered" evidence="12">
    <location>
        <begin position="538"/>
        <end position="567"/>
    </location>
</feature>
<evidence type="ECO:0000256" key="2">
    <source>
        <dbReference type="ARBA" id="ARBA00004370"/>
    </source>
</evidence>
<dbReference type="EMBL" id="JAAVJB010000095">
    <property type="protein sequence ID" value="NJP67238.1"/>
    <property type="molecule type" value="Genomic_DNA"/>
</dbReference>
<proteinExistence type="predicted"/>
<feature type="region of interest" description="Disordered" evidence="12">
    <location>
        <begin position="672"/>
        <end position="765"/>
    </location>
</feature>
<dbReference type="PROSITE" id="PS50885">
    <property type="entry name" value="HAMP"/>
    <property type="match status" value="1"/>
</dbReference>
<keyword evidence="8" id="KW-0418">Kinase</keyword>
<evidence type="ECO:0000256" key="11">
    <source>
        <dbReference type="ARBA" id="ARBA00023012"/>
    </source>
</evidence>
<feature type="compositionally biased region" description="Basic and acidic residues" evidence="12">
    <location>
        <begin position="707"/>
        <end position="725"/>
    </location>
</feature>
<name>A0ABX1AJD3_9ACTN</name>
<evidence type="ECO:0000256" key="8">
    <source>
        <dbReference type="ARBA" id="ARBA00022777"/>
    </source>
</evidence>
<dbReference type="EC" id="2.7.13.3" evidence="3"/>
<dbReference type="Gene3D" id="6.10.340.10">
    <property type="match status" value="1"/>
</dbReference>
<evidence type="ECO:0000313" key="14">
    <source>
        <dbReference type="EMBL" id="NJP67238.1"/>
    </source>
</evidence>
<keyword evidence="11" id="KW-0902">Two-component regulatory system</keyword>
<feature type="compositionally biased region" description="Gly residues" evidence="12">
    <location>
        <begin position="546"/>
        <end position="559"/>
    </location>
</feature>
<dbReference type="SMART" id="SM00387">
    <property type="entry name" value="HATPase_c"/>
    <property type="match status" value="1"/>
</dbReference>
<keyword evidence="7" id="KW-0547">Nucleotide-binding</keyword>
<reference evidence="14 15" key="1">
    <citation type="submission" date="2020-03" db="EMBL/GenBank/DDBJ databases">
        <title>Draft genome of Streptomyces sp. ventii, isolated from the Axial Seamount in the Pacific Ocean, and resequencing of the two type strains Streptomyces lonarensis strain NCL 716 and Streptomyces bohaiensis strain 11A07.</title>
        <authorList>
            <person name="Loughran R.M."/>
            <person name="Pfannmuller K.M."/>
            <person name="Wasson B.J."/>
            <person name="Deadmond M.C."/>
            <person name="Paddock B.E."/>
            <person name="Koyack M.J."/>
            <person name="Gallegos D.A."/>
            <person name="Mitchell E.A."/>
            <person name="Ushijima B."/>
            <person name="Saw J.H."/>
            <person name="Mcphail K.L."/>
            <person name="Videau P."/>
        </authorList>
    </citation>
    <scope>NUCLEOTIDE SEQUENCE [LARGE SCALE GENOMIC DNA]</scope>
    <source>
        <strain evidence="15">5675061</strain>
    </source>
</reference>
<keyword evidence="10" id="KW-1133">Transmembrane helix</keyword>
<evidence type="ECO:0000256" key="9">
    <source>
        <dbReference type="ARBA" id="ARBA00022840"/>
    </source>
</evidence>
<evidence type="ECO:0000259" key="13">
    <source>
        <dbReference type="PROSITE" id="PS50885"/>
    </source>
</evidence>
<keyword evidence="4" id="KW-0597">Phosphoprotein</keyword>
<dbReference type="InterPro" id="IPR013587">
    <property type="entry name" value="Nitrate/nitrite_sensing"/>
</dbReference>
<dbReference type="RefSeq" id="WP_167933767.1">
    <property type="nucleotide sequence ID" value="NZ_JAAVJB010000095.1"/>
</dbReference>
<comment type="subcellular location">
    <subcellularLocation>
        <location evidence="2">Membrane</location>
    </subcellularLocation>
</comment>
<sequence length="765" mass="79362">MVIGSAAVLAAGTPAMIAAGERITDTQQLVEDAELAQQAVSLAHVLADERATMMTLAAAPAGSVEPPSEGDLARADRRAEDLRPLLAQPDRDLLDGLTAARAAAEGGDPLTVHAAYTRIIDGLGATGRAVARARPDRGAAPSSDALPDLARAVEASAATRALLTAALVGEPGEQERELLALARRAHAREGAAVADFATTAGEDGRAAYGSTVTGPGVTAAEERVEELTALPFLTEESRAVTVAELSAELGARTELQRGLLSNFGAEQTRSLTQLREDDLTSIQVHAAVTGGALLLALAAGIWAARSVTHPLAVVRRGARRVADAPSAEPPVRYSGRDDEFADVVAAVNKLHSRAVELHRYQTGESDDQEALRAELAEVRGEQRELIDKLAAQTRVMHANLTHHARMALDLAGDQLDIIGGLEEHETDPDELATLFALDHLAARMRRHSENLLLLAGVEPDAPFPRPLPLVQVALAAVSESERYELVDVEQPVPVVLVSPVAARDLGHLLAEFLDNASSVSPPGARVLLSAVVREDHAPAAPAADGEAGGSSGPEAGGPNPGDPLVPAQRRGWRSVIVRVQDDGPGLPDDRLTALNTQLADPSGPPPGARGEPAAAMGIYTAARLAARHGLRARLRHRAEGGTCAEVEIPGSLLSDEDSTEAEMFAALAAGGASAGAPTGAGPSVPAPAGGDQDTMVLPTVRGTARLGGEHPRPAADGRGDGDPHGPDVVGAEELRRRLGGFQREARRGQHEGESAGPPAEEEMQS</sequence>
<dbReference type="InterPro" id="IPR036890">
    <property type="entry name" value="HATPase_C_sf"/>
</dbReference>
<dbReference type="PANTHER" id="PTHR44936:SF9">
    <property type="entry name" value="SENSOR PROTEIN CREC"/>
    <property type="match status" value="1"/>
</dbReference>
<dbReference type="Pfam" id="PF08376">
    <property type="entry name" value="NIT"/>
    <property type="match status" value="1"/>
</dbReference>
<keyword evidence="10" id="KW-0472">Membrane</keyword>
<evidence type="ECO:0000256" key="5">
    <source>
        <dbReference type="ARBA" id="ARBA00022679"/>
    </source>
</evidence>
<organism evidence="14 15">
    <name type="scientific">Streptomyces spiramenti</name>
    <dbReference type="NCBI Taxonomy" id="2720606"/>
    <lineage>
        <taxon>Bacteria</taxon>
        <taxon>Bacillati</taxon>
        <taxon>Actinomycetota</taxon>
        <taxon>Actinomycetes</taxon>
        <taxon>Kitasatosporales</taxon>
        <taxon>Streptomycetaceae</taxon>
        <taxon>Streptomyces</taxon>
    </lineage>
</organism>
<dbReference type="Gene3D" id="3.30.565.10">
    <property type="entry name" value="Histidine kinase-like ATPase, C-terminal domain"/>
    <property type="match status" value="1"/>
</dbReference>
<dbReference type="InterPro" id="IPR050980">
    <property type="entry name" value="2C_sensor_his_kinase"/>
</dbReference>
<evidence type="ECO:0000256" key="6">
    <source>
        <dbReference type="ARBA" id="ARBA00022692"/>
    </source>
</evidence>
<gene>
    <name evidence="14" type="ORF">HCJ92_13245</name>
</gene>
<evidence type="ECO:0000256" key="7">
    <source>
        <dbReference type="ARBA" id="ARBA00022741"/>
    </source>
</evidence>
<dbReference type="PANTHER" id="PTHR44936">
    <property type="entry name" value="SENSOR PROTEIN CREC"/>
    <property type="match status" value="1"/>
</dbReference>
<keyword evidence="15" id="KW-1185">Reference proteome</keyword>
<evidence type="ECO:0000256" key="4">
    <source>
        <dbReference type="ARBA" id="ARBA00022553"/>
    </source>
</evidence>
<feature type="domain" description="HAMP" evidence="13">
    <location>
        <begin position="305"/>
        <end position="359"/>
    </location>
</feature>
<protein>
    <recommendedName>
        <fullName evidence="3">histidine kinase</fullName>
        <ecNumber evidence="3">2.7.13.3</ecNumber>
    </recommendedName>
</protein>
<accession>A0ABX1AJD3</accession>
<keyword evidence="6" id="KW-0812">Transmembrane</keyword>
<dbReference type="InterPro" id="IPR003594">
    <property type="entry name" value="HATPase_dom"/>
</dbReference>
<dbReference type="Proteomes" id="UP000746503">
    <property type="component" value="Unassembled WGS sequence"/>
</dbReference>
<comment type="catalytic activity">
    <reaction evidence="1">
        <text>ATP + protein L-histidine = ADP + protein N-phospho-L-histidine.</text>
        <dbReference type="EC" id="2.7.13.3"/>
    </reaction>
</comment>
<evidence type="ECO:0000313" key="15">
    <source>
        <dbReference type="Proteomes" id="UP000746503"/>
    </source>
</evidence>
<feature type="compositionally biased region" description="Basic and acidic residues" evidence="12">
    <location>
        <begin position="743"/>
        <end position="753"/>
    </location>
</feature>
<feature type="compositionally biased region" description="Low complexity" evidence="12">
    <location>
        <begin position="672"/>
        <end position="690"/>
    </location>
</feature>
<evidence type="ECO:0000256" key="10">
    <source>
        <dbReference type="ARBA" id="ARBA00022989"/>
    </source>
</evidence>
<evidence type="ECO:0000256" key="1">
    <source>
        <dbReference type="ARBA" id="ARBA00000085"/>
    </source>
</evidence>
<keyword evidence="9" id="KW-0067">ATP-binding</keyword>